<comment type="subunit">
    <text evidence="7">NDH-1 is composed of 14 different subunits. Subunits NuoA, H, J, K, L, M, N constitute the membrane sector of the complex.</text>
</comment>
<evidence type="ECO:0000256" key="8">
    <source>
        <dbReference type="RuleBase" id="RU003639"/>
    </source>
</evidence>
<dbReference type="Proteomes" id="UP000186551">
    <property type="component" value="Unassembled WGS sequence"/>
</dbReference>
<dbReference type="PANTHER" id="PTHR11058:SF9">
    <property type="entry name" value="NADH-UBIQUINONE OXIDOREDUCTASE CHAIN 3"/>
    <property type="match status" value="1"/>
</dbReference>
<sequence length="172" mass="19685">MAENYTSDFGTILLFLVGGAIFVVIGLLTARIIRPSRPNPEKLTTYESGEEPIGNAWVQFNPRFYVVALIFIIFDVELAFLFPWATVFGRRDLIEATDGLWGWFSLVEMFIFIGVLVLGLAYAWAKGHLDWIKPKPILPQSRSKIPLDVYQRVNERKYDLRTKDAGQRTNEV</sequence>
<evidence type="ECO:0000256" key="2">
    <source>
        <dbReference type="ARBA" id="ARBA00008472"/>
    </source>
</evidence>
<keyword evidence="6 7" id="KW-0472">Membrane</keyword>
<keyword evidence="7" id="KW-1278">Translocase</keyword>
<dbReference type="EMBL" id="LVWA01000004">
    <property type="protein sequence ID" value="OKL40633.1"/>
    <property type="molecule type" value="Genomic_DNA"/>
</dbReference>
<keyword evidence="3 7" id="KW-0813">Transport</keyword>
<evidence type="ECO:0000256" key="5">
    <source>
        <dbReference type="ARBA" id="ARBA00022989"/>
    </source>
</evidence>
<dbReference type="GO" id="GO:0005886">
    <property type="term" value="C:plasma membrane"/>
    <property type="evidence" value="ECO:0007669"/>
    <property type="project" value="UniProtKB-SubCell"/>
</dbReference>
<dbReference type="InterPro" id="IPR038430">
    <property type="entry name" value="NDAH_ubi_oxred_su3_sf"/>
</dbReference>
<reference evidence="9 10" key="1">
    <citation type="submission" date="2016-03" db="EMBL/GenBank/DDBJ databases">
        <title>Genome sequence of Pontibacter sp. nov., of the family cytophagaceae, isolated from marine sediment of the Yellow Sea, China.</title>
        <authorList>
            <person name="Zhang G."/>
            <person name="Zhang R."/>
        </authorList>
    </citation>
    <scope>NUCLEOTIDE SEQUENCE [LARGE SCALE GENOMIC DNA]</scope>
    <source>
        <strain evidence="9 10">S10-8</strain>
    </source>
</reference>
<comment type="catalytic activity">
    <reaction evidence="7 8">
        <text>a quinone + NADH + 5 H(+)(in) = a quinol + NAD(+) + 4 H(+)(out)</text>
        <dbReference type="Rhea" id="RHEA:57888"/>
        <dbReference type="ChEBI" id="CHEBI:15378"/>
        <dbReference type="ChEBI" id="CHEBI:24646"/>
        <dbReference type="ChEBI" id="CHEBI:57540"/>
        <dbReference type="ChEBI" id="CHEBI:57945"/>
        <dbReference type="ChEBI" id="CHEBI:132124"/>
    </reaction>
</comment>
<dbReference type="GO" id="GO:0048038">
    <property type="term" value="F:quinone binding"/>
    <property type="evidence" value="ECO:0007669"/>
    <property type="project" value="UniProtKB-KW"/>
</dbReference>
<evidence type="ECO:0000256" key="6">
    <source>
        <dbReference type="ARBA" id="ARBA00023136"/>
    </source>
</evidence>
<proteinExistence type="inferred from homology"/>
<protein>
    <recommendedName>
        <fullName evidence="7">NADH-quinone oxidoreductase subunit A</fullName>
        <ecNumber evidence="7">7.1.1.-</ecNumber>
    </recommendedName>
    <alternativeName>
        <fullName evidence="7">NADH dehydrogenase I subunit A</fullName>
    </alternativeName>
    <alternativeName>
        <fullName evidence="7">NDH-1 subunit A</fullName>
    </alternativeName>
    <alternativeName>
        <fullName evidence="7">NUO1</fullName>
    </alternativeName>
</protein>
<dbReference type="Pfam" id="PF00507">
    <property type="entry name" value="Oxidored_q4"/>
    <property type="match status" value="1"/>
</dbReference>
<comment type="subcellular location">
    <subcellularLocation>
        <location evidence="7 8">Cell membrane</location>
        <topology evidence="7 8">Multi-pass membrane protein</topology>
    </subcellularLocation>
    <subcellularLocation>
        <location evidence="1">Membrane</location>
        <topology evidence="1">Multi-pass membrane protein</topology>
    </subcellularLocation>
</comment>
<gene>
    <name evidence="7" type="primary">nuoA</name>
    <name evidence="9" type="ORF">A3841_12270</name>
</gene>
<dbReference type="GO" id="GO:0050136">
    <property type="term" value="F:NADH dehydrogenase (quinone) (non-electrogenic) activity"/>
    <property type="evidence" value="ECO:0007669"/>
    <property type="project" value="UniProtKB-UniRule"/>
</dbReference>
<comment type="caution">
    <text evidence="9">The sequence shown here is derived from an EMBL/GenBank/DDBJ whole genome shotgun (WGS) entry which is preliminary data.</text>
</comment>
<evidence type="ECO:0000256" key="1">
    <source>
        <dbReference type="ARBA" id="ARBA00004141"/>
    </source>
</evidence>
<dbReference type="InterPro" id="IPR000440">
    <property type="entry name" value="NADH_UbQ/plastoQ_OxRdtase_su3"/>
</dbReference>
<keyword evidence="7" id="KW-1003">Cell membrane</keyword>
<feature type="transmembrane region" description="Helical" evidence="7">
    <location>
        <begin position="100"/>
        <end position="125"/>
    </location>
</feature>
<evidence type="ECO:0000256" key="4">
    <source>
        <dbReference type="ARBA" id="ARBA00022692"/>
    </source>
</evidence>
<dbReference type="PANTHER" id="PTHR11058">
    <property type="entry name" value="NADH-UBIQUINONE OXIDOREDUCTASE CHAIN 3"/>
    <property type="match status" value="1"/>
</dbReference>
<feature type="transmembrane region" description="Helical" evidence="7">
    <location>
        <begin position="64"/>
        <end position="88"/>
    </location>
</feature>
<evidence type="ECO:0000256" key="3">
    <source>
        <dbReference type="ARBA" id="ARBA00022448"/>
    </source>
</evidence>
<dbReference type="RefSeq" id="WP_073851254.1">
    <property type="nucleotide sequence ID" value="NZ_LVWA01000004.1"/>
</dbReference>
<dbReference type="InterPro" id="IPR023043">
    <property type="entry name" value="NAD(P)H_OxRDtase_bac/plastid"/>
</dbReference>
<dbReference type="EC" id="7.1.1.-" evidence="7"/>
<evidence type="ECO:0000256" key="7">
    <source>
        <dbReference type="HAMAP-Rule" id="MF_01394"/>
    </source>
</evidence>
<organism evidence="9 10">
    <name type="scientific">Pontibacter flavimaris</name>
    <dbReference type="NCBI Taxonomy" id="1797110"/>
    <lineage>
        <taxon>Bacteria</taxon>
        <taxon>Pseudomonadati</taxon>
        <taxon>Bacteroidota</taxon>
        <taxon>Cytophagia</taxon>
        <taxon>Cytophagales</taxon>
        <taxon>Hymenobacteraceae</taxon>
        <taxon>Pontibacter</taxon>
    </lineage>
</organism>
<keyword evidence="5 7" id="KW-1133">Transmembrane helix</keyword>
<dbReference type="GO" id="GO:0030964">
    <property type="term" value="C:NADH dehydrogenase complex"/>
    <property type="evidence" value="ECO:0007669"/>
    <property type="project" value="TreeGrafter"/>
</dbReference>
<keyword evidence="4 7" id="KW-0812">Transmembrane</keyword>
<dbReference type="AlphaFoldDB" id="A0A1Q5PEL9"/>
<dbReference type="HAMAP" id="MF_01394">
    <property type="entry name" value="NDH1_NuoA"/>
    <property type="match status" value="1"/>
</dbReference>
<keyword evidence="7 8" id="KW-0520">NAD</keyword>
<keyword evidence="10" id="KW-1185">Reference proteome</keyword>
<evidence type="ECO:0000313" key="10">
    <source>
        <dbReference type="Proteomes" id="UP000186551"/>
    </source>
</evidence>
<dbReference type="Gene3D" id="1.20.58.1610">
    <property type="entry name" value="NADH:ubiquinone/plastoquinone oxidoreductase, chain 3"/>
    <property type="match status" value="1"/>
</dbReference>
<comment type="function">
    <text evidence="7">NDH-1 shuttles electrons from NADH, via FMN and iron-sulfur (Fe-S) centers, to quinones in the respiratory chain. The immediate electron acceptor for the enzyme in this species is believed to be a menaquinone. Couples the redox reaction to proton translocation (for every two electrons transferred, four hydrogen ions are translocated across the cytoplasmic membrane), and thus conserves the redox energy in a proton gradient.</text>
</comment>
<keyword evidence="7 8" id="KW-0874">Quinone</keyword>
<feature type="transmembrane region" description="Helical" evidence="7">
    <location>
        <begin position="12"/>
        <end position="33"/>
    </location>
</feature>
<dbReference type="GO" id="GO:0008137">
    <property type="term" value="F:NADH dehydrogenase (ubiquinone) activity"/>
    <property type="evidence" value="ECO:0007669"/>
    <property type="project" value="InterPro"/>
</dbReference>
<evidence type="ECO:0000313" key="9">
    <source>
        <dbReference type="EMBL" id="OKL40633.1"/>
    </source>
</evidence>
<comment type="similarity">
    <text evidence="2 7 8">Belongs to the complex I subunit 3 family.</text>
</comment>
<accession>A0A1Q5PEL9</accession>
<name>A0A1Q5PEL9_9BACT</name>
<dbReference type="OrthoDB" id="9791970at2"/>
<dbReference type="STRING" id="1797110.A3841_12270"/>